<dbReference type="GO" id="GO:0008932">
    <property type="term" value="F:lytic endotransglycosylase activity"/>
    <property type="evidence" value="ECO:0007669"/>
    <property type="project" value="TreeGrafter"/>
</dbReference>
<dbReference type="PANTHER" id="PTHR33734:SF22">
    <property type="entry name" value="MEMBRANE-BOUND LYTIC MUREIN TRANSGLYCOSYLASE D"/>
    <property type="match status" value="1"/>
</dbReference>
<dbReference type="Gene3D" id="3.10.350.10">
    <property type="entry name" value="LysM domain"/>
    <property type="match status" value="2"/>
</dbReference>
<reference evidence="4" key="1">
    <citation type="submission" date="2017-09" db="EMBL/GenBank/DDBJ databases">
        <title>Depth-based differentiation of microbial function through sediment-hosted aquifers and enrichment of novel symbionts in the deep terrestrial subsurface.</title>
        <authorList>
            <person name="Probst A.J."/>
            <person name="Ladd B."/>
            <person name="Jarett J.K."/>
            <person name="Geller-Mcgrath D.E."/>
            <person name="Sieber C.M.K."/>
            <person name="Emerson J.B."/>
            <person name="Anantharaman K."/>
            <person name="Thomas B.C."/>
            <person name="Malmstrom R."/>
            <person name="Stieglmeier M."/>
            <person name="Klingl A."/>
            <person name="Woyke T."/>
            <person name="Ryan C.M."/>
            <person name="Banfield J.F."/>
        </authorList>
    </citation>
    <scope>NUCLEOTIDE SEQUENCE [LARGE SCALE GENOMIC DNA]</scope>
</reference>
<feature type="transmembrane region" description="Helical" evidence="1">
    <location>
        <begin position="81"/>
        <end position="100"/>
    </location>
</feature>
<dbReference type="SMART" id="SM00257">
    <property type="entry name" value="LysM"/>
    <property type="match status" value="2"/>
</dbReference>
<feature type="transmembrane region" description="Helical" evidence="1">
    <location>
        <begin position="12"/>
        <end position="31"/>
    </location>
</feature>
<dbReference type="CDD" id="cd00118">
    <property type="entry name" value="LysM"/>
    <property type="match status" value="2"/>
</dbReference>
<keyword evidence="1" id="KW-1133">Transmembrane helix</keyword>
<organism evidence="3 4">
    <name type="scientific">Candidatus Falkowbacteria bacterium CG10_big_fil_rev_8_21_14_0_10_43_10</name>
    <dbReference type="NCBI Taxonomy" id="1974567"/>
    <lineage>
        <taxon>Bacteria</taxon>
        <taxon>Candidatus Falkowiibacteriota</taxon>
    </lineage>
</organism>
<dbReference type="SUPFAM" id="SSF54106">
    <property type="entry name" value="LysM domain"/>
    <property type="match status" value="2"/>
</dbReference>
<gene>
    <name evidence="3" type="ORF">COT99_01380</name>
</gene>
<sequence length="343" mass="38177">MSKNFKKLGVNLLILLLQSFYFISRFLILGIGKISQFFYAVGRKMFGKMVTAIYGQYIKLKSRLNLNKKWHFTNILTNNKTVHATIIIITIIILLINLTIGTKKTLAADDTTPKPALFYLIQSEFAEDEELIIETFDESAVISPEEETYLRNLASVRVQPQVEMKSVGEVEVGQTDTIVQGGSAVVKPNIAKTTKIKRPRTTIIYHLVQPGETVSTIAQEYDISVSTILWENNLNAYSVIRPGNKLAILPVSGISYKVSKGDTLQTIAKKYDVEENEITEFNKITDSSYLKIGQNLIIPGGSKKYSLPTYSSYSGLAALKNLVVPPSSSATKGNKMNWPTEGH</sequence>
<dbReference type="PROSITE" id="PS51782">
    <property type="entry name" value="LYSM"/>
    <property type="match status" value="2"/>
</dbReference>
<dbReference type="Pfam" id="PF01476">
    <property type="entry name" value="LysM"/>
    <property type="match status" value="2"/>
</dbReference>
<dbReference type="Proteomes" id="UP000228626">
    <property type="component" value="Unassembled WGS sequence"/>
</dbReference>
<name>A0A2H0V2P7_9BACT</name>
<dbReference type="InterPro" id="IPR018392">
    <property type="entry name" value="LysM"/>
</dbReference>
<evidence type="ECO:0000259" key="2">
    <source>
        <dbReference type="PROSITE" id="PS51782"/>
    </source>
</evidence>
<evidence type="ECO:0000256" key="1">
    <source>
        <dbReference type="SAM" id="Phobius"/>
    </source>
</evidence>
<accession>A0A2H0V2P7</accession>
<dbReference type="InterPro" id="IPR036779">
    <property type="entry name" value="LysM_dom_sf"/>
</dbReference>
<proteinExistence type="predicted"/>
<comment type="caution">
    <text evidence="3">The sequence shown here is derived from an EMBL/GenBank/DDBJ whole genome shotgun (WGS) entry which is preliminary data.</text>
</comment>
<feature type="non-terminal residue" evidence="3">
    <location>
        <position position="343"/>
    </location>
</feature>
<evidence type="ECO:0000313" key="3">
    <source>
        <dbReference type="EMBL" id="PIR93328.1"/>
    </source>
</evidence>
<feature type="domain" description="LysM" evidence="2">
    <location>
        <begin position="204"/>
        <end position="248"/>
    </location>
</feature>
<feature type="domain" description="LysM" evidence="2">
    <location>
        <begin position="254"/>
        <end position="298"/>
    </location>
</feature>
<protein>
    <recommendedName>
        <fullName evidence="2">LysM domain-containing protein</fullName>
    </recommendedName>
</protein>
<dbReference type="AlphaFoldDB" id="A0A2H0V2P7"/>
<keyword evidence="1" id="KW-0812">Transmembrane</keyword>
<keyword evidence="1" id="KW-0472">Membrane</keyword>
<dbReference type="EMBL" id="PFAR01000016">
    <property type="protein sequence ID" value="PIR93328.1"/>
    <property type="molecule type" value="Genomic_DNA"/>
</dbReference>
<dbReference type="PANTHER" id="PTHR33734">
    <property type="entry name" value="LYSM DOMAIN-CONTAINING GPI-ANCHORED PROTEIN 2"/>
    <property type="match status" value="1"/>
</dbReference>
<evidence type="ECO:0000313" key="4">
    <source>
        <dbReference type="Proteomes" id="UP000228626"/>
    </source>
</evidence>